<accession>A0A382CR29</accession>
<protein>
    <recommendedName>
        <fullName evidence="2">Phosphoglycerate mutase (2,3-diphosphoglycerate-dependent)</fullName>
    </recommendedName>
</protein>
<proteinExistence type="predicted"/>
<organism evidence="1">
    <name type="scientific">marine metagenome</name>
    <dbReference type="NCBI Taxonomy" id="408172"/>
    <lineage>
        <taxon>unclassified sequences</taxon>
        <taxon>metagenomes</taxon>
        <taxon>ecological metagenomes</taxon>
    </lineage>
</organism>
<dbReference type="GO" id="GO:0016791">
    <property type="term" value="F:phosphatase activity"/>
    <property type="evidence" value="ECO:0007669"/>
    <property type="project" value="TreeGrafter"/>
</dbReference>
<reference evidence="1" key="1">
    <citation type="submission" date="2018-05" db="EMBL/GenBank/DDBJ databases">
        <authorList>
            <person name="Lanie J.A."/>
            <person name="Ng W.-L."/>
            <person name="Kazmierczak K.M."/>
            <person name="Andrzejewski T.M."/>
            <person name="Davidsen T.M."/>
            <person name="Wayne K.J."/>
            <person name="Tettelin H."/>
            <person name="Glass J.I."/>
            <person name="Rusch D."/>
            <person name="Podicherti R."/>
            <person name="Tsui H.-C.T."/>
            <person name="Winkler M.E."/>
        </authorList>
    </citation>
    <scope>NUCLEOTIDE SEQUENCE</scope>
</reference>
<dbReference type="Gene3D" id="3.40.50.1240">
    <property type="entry name" value="Phosphoglycerate mutase-like"/>
    <property type="match status" value="1"/>
</dbReference>
<dbReference type="InterPro" id="IPR050275">
    <property type="entry name" value="PGM_Phosphatase"/>
</dbReference>
<dbReference type="EMBL" id="UINC01035410">
    <property type="protein sequence ID" value="SVB27763.1"/>
    <property type="molecule type" value="Genomic_DNA"/>
</dbReference>
<name>A0A382CR29_9ZZZZ</name>
<dbReference type="SUPFAM" id="SSF53254">
    <property type="entry name" value="Phosphoglycerate mutase-like"/>
    <property type="match status" value="1"/>
</dbReference>
<gene>
    <name evidence="1" type="ORF">METZ01_LOCUS180617</name>
</gene>
<dbReference type="InterPro" id="IPR013078">
    <property type="entry name" value="His_Pase_superF_clade-1"/>
</dbReference>
<dbReference type="CDD" id="cd07067">
    <property type="entry name" value="HP_PGM_like"/>
    <property type="match status" value="1"/>
</dbReference>
<dbReference type="SMART" id="SM00855">
    <property type="entry name" value="PGAM"/>
    <property type="match status" value="1"/>
</dbReference>
<dbReference type="GO" id="GO:0005737">
    <property type="term" value="C:cytoplasm"/>
    <property type="evidence" value="ECO:0007669"/>
    <property type="project" value="TreeGrafter"/>
</dbReference>
<dbReference type="Pfam" id="PF00300">
    <property type="entry name" value="His_Phos_1"/>
    <property type="match status" value="1"/>
</dbReference>
<dbReference type="AlphaFoldDB" id="A0A382CR29"/>
<dbReference type="PANTHER" id="PTHR48100">
    <property type="entry name" value="BROAD-SPECIFICITY PHOSPHATASE YOR283W-RELATED"/>
    <property type="match status" value="1"/>
</dbReference>
<evidence type="ECO:0000313" key="1">
    <source>
        <dbReference type="EMBL" id="SVB27763.1"/>
    </source>
</evidence>
<dbReference type="InterPro" id="IPR029033">
    <property type="entry name" value="His_PPase_superfam"/>
</dbReference>
<evidence type="ECO:0008006" key="2">
    <source>
        <dbReference type="Google" id="ProtNLM"/>
    </source>
</evidence>
<dbReference type="PANTHER" id="PTHR48100:SF1">
    <property type="entry name" value="HISTIDINE PHOSPHATASE FAMILY PROTEIN-RELATED"/>
    <property type="match status" value="1"/>
</dbReference>
<sequence length="193" mass="22735">MTKTLWCIRHGTALHNILSRQIGDKAYTDYTDTPLVEKGKEESLEFGKRWKNLKNIDIVFVSPLTRTLQTATNIFNGTDKKIIAIEDILEFPQGMHYCNKRKKKSELINLFPNVDFSLIDENPKYWQDDIQETVSELQKRIQTFFVFTRKRDEKNICIVSHSSFLKVLLFGEIGNWNNGLKHCYPYEYKLEHI</sequence>